<gene>
    <name evidence="2" type="ORF">F8C67_03995</name>
</gene>
<keyword evidence="1" id="KW-1133">Transmembrane helix</keyword>
<evidence type="ECO:0000313" key="2">
    <source>
        <dbReference type="EMBL" id="KAB2813854.1"/>
    </source>
</evidence>
<keyword evidence="3" id="KW-1185">Reference proteome</keyword>
<keyword evidence="1" id="KW-0472">Membrane</keyword>
<evidence type="ECO:0000256" key="1">
    <source>
        <dbReference type="SAM" id="Phobius"/>
    </source>
</evidence>
<feature type="transmembrane region" description="Helical" evidence="1">
    <location>
        <begin position="90"/>
        <end position="110"/>
    </location>
</feature>
<dbReference type="OrthoDB" id="662536at2"/>
<comment type="caution">
    <text evidence="2">The sequence shown here is derived from an EMBL/GenBank/DDBJ whole genome shotgun (WGS) entry which is preliminary data.</text>
</comment>
<feature type="transmembrane region" description="Helical" evidence="1">
    <location>
        <begin position="68"/>
        <end position="84"/>
    </location>
</feature>
<accession>A0A6N6RHV1</accession>
<reference evidence="2 3" key="1">
    <citation type="submission" date="2019-09" db="EMBL/GenBank/DDBJ databases">
        <title>Genomes of family Cryomorphaceae.</title>
        <authorList>
            <person name="Bowman J.P."/>
        </authorList>
    </citation>
    <scope>NUCLEOTIDE SEQUENCE [LARGE SCALE GENOMIC DNA]</scope>
    <source>
        <strain evidence="2 3">LMG 25704</strain>
    </source>
</reference>
<organism evidence="2 3">
    <name type="scientific">Phaeocystidibacter luteus</name>
    <dbReference type="NCBI Taxonomy" id="911197"/>
    <lineage>
        <taxon>Bacteria</taxon>
        <taxon>Pseudomonadati</taxon>
        <taxon>Bacteroidota</taxon>
        <taxon>Flavobacteriia</taxon>
        <taxon>Flavobacteriales</taxon>
        <taxon>Phaeocystidibacteraceae</taxon>
        <taxon>Phaeocystidibacter</taxon>
    </lineage>
</organism>
<protein>
    <submittedName>
        <fullName evidence="2">Uncharacterized protein</fullName>
    </submittedName>
</protein>
<dbReference type="InterPro" id="IPR012340">
    <property type="entry name" value="NA-bd_OB-fold"/>
</dbReference>
<evidence type="ECO:0000313" key="3">
    <source>
        <dbReference type="Proteomes" id="UP000468650"/>
    </source>
</evidence>
<dbReference type="RefSeq" id="WP_151666522.1">
    <property type="nucleotide sequence ID" value="NZ_WBVO01000002.1"/>
</dbReference>
<sequence length="193" mass="20960">MDFSEWWASYDSFAQVLWVLALISSLLFVLQMASALLMGDTESAFGDSDEFVDTDTGVGYQFFTFRNAVTFFMMFGWVGLGVYTEGNSEWVTILWATLAGALMVFIMAWLMKKIGSLKQDGSMKISNAIGKVGTVYLPIKANGAGTGKVQIPIQGSTHELSAVTTQSEDLPTGATVEVTDVKPGNILVVQKLN</sequence>
<keyword evidence="1" id="KW-0812">Transmembrane</keyword>
<dbReference type="Proteomes" id="UP000468650">
    <property type="component" value="Unassembled WGS sequence"/>
</dbReference>
<proteinExistence type="predicted"/>
<feature type="transmembrane region" description="Helical" evidence="1">
    <location>
        <begin position="12"/>
        <end position="30"/>
    </location>
</feature>
<dbReference type="AlphaFoldDB" id="A0A6N6RHV1"/>
<dbReference type="EMBL" id="WBVO01000002">
    <property type="protein sequence ID" value="KAB2813854.1"/>
    <property type="molecule type" value="Genomic_DNA"/>
</dbReference>
<name>A0A6N6RHV1_9FLAO</name>
<dbReference type="Gene3D" id="2.40.50.140">
    <property type="entry name" value="Nucleic acid-binding proteins"/>
    <property type="match status" value="1"/>
</dbReference>